<evidence type="ECO:0000313" key="3">
    <source>
        <dbReference type="Proteomes" id="UP001500655"/>
    </source>
</evidence>
<evidence type="ECO:0000256" key="1">
    <source>
        <dbReference type="SAM" id="Phobius"/>
    </source>
</evidence>
<protein>
    <submittedName>
        <fullName evidence="2">Uncharacterized protein</fullName>
    </submittedName>
</protein>
<proteinExistence type="predicted"/>
<evidence type="ECO:0000313" key="2">
    <source>
        <dbReference type="EMBL" id="GAA1759451.1"/>
    </source>
</evidence>
<keyword evidence="1" id="KW-0472">Membrane</keyword>
<dbReference type="RefSeq" id="WP_344082548.1">
    <property type="nucleotide sequence ID" value="NZ_BAAALS010000015.1"/>
</dbReference>
<accession>A0ABP4WSY0</accession>
<dbReference type="Proteomes" id="UP001500655">
    <property type="component" value="Unassembled WGS sequence"/>
</dbReference>
<sequence>MEQPRPVTVETGAGAPGWDRAQVMLPVFAVIALLGGLFPSFSLSANLLVVLVGGVMCWLGLAGRLGRRPAPTRLRRGALAWLVPVLTLALVELYTFSRKDPAHPTLSLLADPVLDGYLARAACYFVWLAGFWGLVRR</sequence>
<organism evidence="2 3">
    <name type="scientific">Luedemannella helvata</name>
    <dbReference type="NCBI Taxonomy" id="349315"/>
    <lineage>
        <taxon>Bacteria</taxon>
        <taxon>Bacillati</taxon>
        <taxon>Actinomycetota</taxon>
        <taxon>Actinomycetes</taxon>
        <taxon>Micromonosporales</taxon>
        <taxon>Micromonosporaceae</taxon>
        <taxon>Luedemannella</taxon>
    </lineage>
</organism>
<reference evidence="3" key="1">
    <citation type="journal article" date="2019" name="Int. J. Syst. Evol. Microbiol.">
        <title>The Global Catalogue of Microorganisms (GCM) 10K type strain sequencing project: providing services to taxonomists for standard genome sequencing and annotation.</title>
        <authorList>
            <consortium name="The Broad Institute Genomics Platform"/>
            <consortium name="The Broad Institute Genome Sequencing Center for Infectious Disease"/>
            <person name="Wu L."/>
            <person name="Ma J."/>
        </authorList>
    </citation>
    <scope>NUCLEOTIDE SEQUENCE [LARGE SCALE GENOMIC DNA]</scope>
    <source>
        <strain evidence="3">JCM 13249</strain>
    </source>
</reference>
<feature type="transmembrane region" description="Helical" evidence="1">
    <location>
        <begin position="117"/>
        <end position="135"/>
    </location>
</feature>
<name>A0ABP4WSY0_9ACTN</name>
<gene>
    <name evidence="2" type="ORF">GCM10009681_33370</name>
</gene>
<feature type="transmembrane region" description="Helical" evidence="1">
    <location>
        <begin position="21"/>
        <end position="41"/>
    </location>
</feature>
<comment type="caution">
    <text evidence="2">The sequence shown here is derived from an EMBL/GenBank/DDBJ whole genome shotgun (WGS) entry which is preliminary data.</text>
</comment>
<keyword evidence="1" id="KW-0812">Transmembrane</keyword>
<dbReference type="EMBL" id="BAAALS010000015">
    <property type="protein sequence ID" value="GAA1759451.1"/>
    <property type="molecule type" value="Genomic_DNA"/>
</dbReference>
<feature type="transmembrane region" description="Helical" evidence="1">
    <location>
        <begin position="47"/>
        <end position="66"/>
    </location>
</feature>
<feature type="transmembrane region" description="Helical" evidence="1">
    <location>
        <begin position="78"/>
        <end position="97"/>
    </location>
</feature>
<keyword evidence="3" id="KW-1185">Reference proteome</keyword>
<keyword evidence="1" id="KW-1133">Transmembrane helix</keyword>